<dbReference type="VEuPathDB" id="AmoebaDB:ACA1_373680"/>
<dbReference type="STRING" id="1257118.L8GHH5"/>
<dbReference type="PANTHER" id="PTHR38134:SF2">
    <property type="entry name" value="GALACTOKINASE"/>
    <property type="match status" value="1"/>
</dbReference>
<accession>L8GHH5</accession>
<sequence length="388" mass="43578">MAVAYFISDHGFGHAARSLALLAELLRREVPVVVVSSVPRWFFEESLEGLDYISTQVDVGVHQKTSVDIDYEATLDRLEQHWSSTPQKVDHLAGELREWFSKVGGEASLRRIVFDITALAPLVADKLGVPSVGISNFTWDWVYEPFVEKLPRFQTYIDLHRQAYAKVPYIQCPTSLLLNLVYSEIKGFNCPSYEIPWLVRSASLSRETVRTRLGLSQTQRYCLYSFGGHAFPLDKVQEWQVPPGWSVILVNKALADHNTAEAEKAGKEGVVFLSQTLLDSLHIQYVDLLAAVDLVVCKTGYGIVSERLHITSGSALFTDRPGFIEHESMARAFQENVSCDVVTLDEVVLEASPSLWVKADRVVPNTKRSRHAFNGAERAADRILAVRW</sequence>
<dbReference type="AlphaFoldDB" id="L8GHH5"/>
<dbReference type="GeneID" id="14912841"/>
<evidence type="ECO:0000313" key="2">
    <source>
        <dbReference type="Proteomes" id="UP000011083"/>
    </source>
</evidence>
<protein>
    <recommendedName>
        <fullName evidence="3">Glycosyl transferase family 28 C-terminal domain-containing protein</fullName>
    </recommendedName>
</protein>
<dbReference type="KEGG" id="acan:ACA1_373680"/>
<keyword evidence="2" id="KW-1185">Reference proteome</keyword>
<gene>
    <name evidence="1" type="ORF">ACA1_373680</name>
</gene>
<dbReference type="OMA" id="SNFGWDF"/>
<evidence type="ECO:0000313" key="1">
    <source>
        <dbReference type="EMBL" id="ELR12304.1"/>
    </source>
</evidence>
<organism evidence="1 2">
    <name type="scientific">Acanthamoeba castellanii (strain ATCC 30010 / Neff)</name>
    <dbReference type="NCBI Taxonomy" id="1257118"/>
    <lineage>
        <taxon>Eukaryota</taxon>
        <taxon>Amoebozoa</taxon>
        <taxon>Discosea</taxon>
        <taxon>Longamoebia</taxon>
        <taxon>Centramoebida</taxon>
        <taxon>Acanthamoebidae</taxon>
        <taxon>Acanthamoeba</taxon>
    </lineage>
</organism>
<reference evidence="1 2" key="1">
    <citation type="journal article" date="2013" name="Genome Biol.">
        <title>Genome of Acanthamoeba castellanii highlights extensive lateral gene transfer and early evolution of tyrosine kinase signaling.</title>
        <authorList>
            <person name="Clarke M."/>
            <person name="Lohan A.J."/>
            <person name="Liu B."/>
            <person name="Lagkouvardos I."/>
            <person name="Roy S."/>
            <person name="Zafar N."/>
            <person name="Bertelli C."/>
            <person name="Schilde C."/>
            <person name="Kianianmomeni A."/>
            <person name="Burglin T.R."/>
            <person name="Frech C."/>
            <person name="Turcotte B."/>
            <person name="Kopec K.O."/>
            <person name="Synnott J.M."/>
            <person name="Choo C."/>
            <person name="Paponov I."/>
            <person name="Finkler A."/>
            <person name="Soon Heng Tan C."/>
            <person name="Hutchins A.P."/>
            <person name="Weinmeier T."/>
            <person name="Rattei T."/>
            <person name="Chu J.S."/>
            <person name="Gimenez G."/>
            <person name="Irimia M."/>
            <person name="Rigden D.J."/>
            <person name="Fitzpatrick D.A."/>
            <person name="Lorenzo-Morales J."/>
            <person name="Bateman A."/>
            <person name="Chiu C.H."/>
            <person name="Tang P."/>
            <person name="Hegemann P."/>
            <person name="Fromm H."/>
            <person name="Raoult D."/>
            <person name="Greub G."/>
            <person name="Miranda-Saavedra D."/>
            <person name="Chen N."/>
            <person name="Nash P."/>
            <person name="Ginger M.L."/>
            <person name="Horn M."/>
            <person name="Schaap P."/>
            <person name="Caler L."/>
            <person name="Loftus B."/>
        </authorList>
    </citation>
    <scope>NUCLEOTIDE SEQUENCE [LARGE SCALE GENOMIC DNA]</scope>
    <source>
        <strain evidence="1 2">Neff</strain>
    </source>
</reference>
<dbReference type="InterPro" id="IPR053205">
    <property type="entry name" value="GHMP_kinase_L-arabinokinase"/>
</dbReference>
<evidence type="ECO:0008006" key="3">
    <source>
        <dbReference type="Google" id="ProtNLM"/>
    </source>
</evidence>
<dbReference type="SUPFAM" id="SSF53756">
    <property type="entry name" value="UDP-Glycosyltransferase/glycogen phosphorylase"/>
    <property type="match status" value="1"/>
</dbReference>
<proteinExistence type="predicted"/>
<dbReference type="EMBL" id="KB008119">
    <property type="protein sequence ID" value="ELR12304.1"/>
    <property type="molecule type" value="Genomic_DNA"/>
</dbReference>
<dbReference type="Proteomes" id="UP000011083">
    <property type="component" value="Unassembled WGS sequence"/>
</dbReference>
<dbReference type="PANTHER" id="PTHR38134">
    <property type="entry name" value="SLR1395 PROTEIN"/>
    <property type="match status" value="1"/>
</dbReference>
<dbReference type="RefSeq" id="XP_004334317.1">
    <property type="nucleotide sequence ID" value="XM_004334269.1"/>
</dbReference>
<name>L8GHH5_ACACF</name>
<dbReference type="OrthoDB" id="1684102at2759"/>